<keyword evidence="8" id="KW-0732">Signal</keyword>
<feature type="chain" id="PRO_5032921824" evidence="8">
    <location>
        <begin position="20"/>
        <end position="275"/>
    </location>
</feature>
<evidence type="ECO:0000256" key="6">
    <source>
        <dbReference type="RuleBase" id="RU003983"/>
    </source>
</evidence>
<evidence type="ECO:0000256" key="3">
    <source>
        <dbReference type="ARBA" id="ARBA00022801"/>
    </source>
</evidence>
<proteinExistence type="inferred from homology"/>
<dbReference type="GO" id="GO:0016020">
    <property type="term" value="C:membrane"/>
    <property type="evidence" value="ECO:0007669"/>
    <property type="project" value="TreeGrafter"/>
</dbReference>
<dbReference type="GO" id="GO:0046872">
    <property type="term" value="F:metal ion binding"/>
    <property type="evidence" value="ECO:0007669"/>
    <property type="project" value="UniProtKB-KW"/>
</dbReference>
<evidence type="ECO:0000256" key="1">
    <source>
        <dbReference type="ARBA" id="ARBA00022670"/>
    </source>
</evidence>
<dbReference type="PROSITE" id="PS51257">
    <property type="entry name" value="PROKAR_LIPOPROTEIN"/>
    <property type="match status" value="1"/>
</dbReference>
<evidence type="ECO:0000256" key="5">
    <source>
        <dbReference type="ARBA" id="ARBA00023049"/>
    </source>
</evidence>
<evidence type="ECO:0000259" key="9">
    <source>
        <dbReference type="Pfam" id="PF01435"/>
    </source>
</evidence>
<keyword evidence="3 6" id="KW-0378">Hydrolase</keyword>
<evidence type="ECO:0000313" key="10">
    <source>
        <dbReference type="EMBL" id="MBB5017144.1"/>
    </source>
</evidence>
<dbReference type="EC" id="3.4.24.-" evidence="10"/>
<dbReference type="Gene3D" id="3.30.2010.10">
    <property type="entry name" value="Metalloproteases ('zincins'), catalytic domain"/>
    <property type="match status" value="1"/>
</dbReference>
<sequence length="275" mass="28713">MSKSPLLAAMMALALVGCATDGSQGGDVSSVAGALSSVSGAGTGATKGESRISAAGDLLNAATVSDSELKSVSAQQMAYSDKQAQVAPAKNKYAKRLARLTAKHMNEDGMKLNFKVYLTKDVNAFAAPDGSIRVYAGLMDLMNDDELLSVIGHEIGHVKHGHSLNALRTAYVTSAGRKAAAGAGGVVGALADSQLGALTEALVNNQFSQSQETQADDYGFEFMKKYKYKAAAMESAFRKLAQMSGKSSTFDKMMSSHPDAEGRAKRVKEKLSKGG</sequence>
<evidence type="ECO:0000256" key="4">
    <source>
        <dbReference type="ARBA" id="ARBA00022833"/>
    </source>
</evidence>
<comment type="cofactor">
    <cofactor evidence="6">
        <name>Zn(2+)</name>
        <dbReference type="ChEBI" id="CHEBI:29105"/>
    </cofactor>
    <text evidence="6">Binds 1 zinc ion per subunit.</text>
</comment>
<keyword evidence="1 6" id="KW-0645">Protease</keyword>
<comment type="caution">
    <text evidence="10">The sequence shown here is derived from an EMBL/GenBank/DDBJ whole genome shotgun (WGS) entry which is preliminary data.</text>
</comment>
<evidence type="ECO:0000256" key="7">
    <source>
        <dbReference type="SAM" id="MobiDB-lite"/>
    </source>
</evidence>
<dbReference type="EMBL" id="JACHHY010000002">
    <property type="protein sequence ID" value="MBB5017144.1"/>
    <property type="molecule type" value="Genomic_DNA"/>
</dbReference>
<name>A0A840MCV8_9PROT</name>
<feature type="region of interest" description="Disordered" evidence="7">
    <location>
        <begin position="248"/>
        <end position="275"/>
    </location>
</feature>
<feature type="domain" description="Peptidase M48" evidence="9">
    <location>
        <begin position="92"/>
        <end position="269"/>
    </location>
</feature>
<keyword evidence="5 6" id="KW-0482">Metalloprotease</keyword>
<evidence type="ECO:0000256" key="8">
    <source>
        <dbReference type="SAM" id="SignalP"/>
    </source>
</evidence>
<dbReference type="PANTHER" id="PTHR22726">
    <property type="entry name" value="METALLOENDOPEPTIDASE OMA1"/>
    <property type="match status" value="1"/>
</dbReference>
<dbReference type="InterPro" id="IPR051156">
    <property type="entry name" value="Mito/Outer_Membr_Metalloprot"/>
</dbReference>
<feature type="signal peptide" evidence="8">
    <location>
        <begin position="1"/>
        <end position="19"/>
    </location>
</feature>
<evidence type="ECO:0000256" key="2">
    <source>
        <dbReference type="ARBA" id="ARBA00022723"/>
    </source>
</evidence>
<dbReference type="PANTHER" id="PTHR22726:SF8">
    <property type="entry name" value="METALLOPROTEASE YCAL"/>
    <property type="match status" value="1"/>
</dbReference>
<dbReference type="Proteomes" id="UP000575898">
    <property type="component" value="Unassembled WGS sequence"/>
</dbReference>
<evidence type="ECO:0000313" key="11">
    <source>
        <dbReference type="Proteomes" id="UP000575898"/>
    </source>
</evidence>
<dbReference type="GO" id="GO:0004222">
    <property type="term" value="F:metalloendopeptidase activity"/>
    <property type="evidence" value="ECO:0007669"/>
    <property type="project" value="InterPro"/>
</dbReference>
<organism evidence="10 11">
    <name type="scientific">Chitinivorax tropicus</name>
    <dbReference type="NCBI Taxonomy" id="714531"/>
    <lineage>
        <taxon>Bacteria</taxon>
        <taxon>Pseudomonadati</taxon>
        <taxon>Pseudomonadota</taxon>
        <taxon>Betaproteobacteria</taxon>
        <taxon>Chitinivorax</taxon>
    </lineage>
</organism>
<dbReference type="Pfam" id="PF01435">
    <property type="entry name" value="Peptidase_M48"/>
    <property type="match status" value="1"/>
</dbReference>
<keyword evidence="2" id="KW-0479">Metal-binding</keyword>
<keyword evidence="4 6" id="KW-0862">Zinc</keyword>
<accession>A0A840MCV8</accession>
<comment type="similarity">
    <text evidence="6">Belongs to the peptidase M48 family.</text>
</comment>
<keyword evidence="11" id="KW-1185">Reference proteome</keyword>
<dbReference type="InterPro" id="IPR001915">
    <property type="entry name" value="Peptidase_M48"/>
</dbReference>
<gene>
    <name evidence="10" type="ORF">HNQ59_000406</name>
</gene>
<dbReference type="RefSeq" id="WP_184034508.1">
    <property type="nucleotide sequence ID" value="NZ_JACHHY010000002.1"/>
</dbReference>
<reference evidence="10 11" key="1">
    <citation type="submission" date="2020-08" db="EMBL/GenBank/DDBJ databases">
        <title>Genomic Encyclopedia of Type Strains, Phase IV (KMG-IV): sequencing the most valuable type-strain genomes for metagenomic binning, comparative biology and taxonomic classification.</title>
        <authorList>
            <person name="Goeker M."/>
        </authorList>
    </citation>
    <scope>NUCLEOTIDE SEQUENCE [LARGE SCALE GENOMIC DNA]</scope>
    <source>
        <strain evidence="10 11">DSM 27165</strain>
    </source>
</reference>
<dbReference type="AlphaFoldDB" id="A0A840MCV8"/>
<dbReference type="GO" id="GO:0051603">
    <property type="term" value="P:proteolysis involved in protein catabolic process"/>
    <property type="evidence" value="ECO:0007669"/>
    <property type="project" value="TreeGrafter"/>
</dbReference>
<feature type="compositionally biased region" description="Basic and acidic residues" evidence="7">
    <location>
        <begin position="258"/>
        <end position="275"/>
    </location>
</feature>
<protein>
    <submittedName>
        <fullName evidence="10">Putative metalloprotease</fullName>
        <ecNumber evidence="10">3.4.24.-</ecNumber>
    </submittedName>
</protein>